<feature type="transmembrane region" description="Helical" evidence="9">
    <location>
        <begin position="154"/>
        <end position="172"/>
    </location>
</feature>
<feature type="transmembrane region" description="Helical" evidence="9">
    <location>
        <begin position="178"/>
        <end position="196"/>
    </location>
</feature>
<evidence type="ECO:0000313" key="13">
    <source>
        <dbReference type="Proteomes" id="UP000288361"/>
    </source>
</evidence>
<feature type="domain" description="Cation efflux protein transmembrane" evidence="10">
    <location>
        <begin position="17"/>
        <end position="200"/>
    </location>
</feature>
<evidence type="ECO:0000256" key="4">
    <source>
        <dbReference type="ARBA" id="ARBA00022692"/>
    </source>
</evidence>
<dbReference type="Pfam" id="PF16916">
    <property type="entry name" value="ZT_dimer"/>
    <property type="match status" value="1"/>
</dbReference>
<feature type="transmembrane region" description="Helical" evidence="9">
    <location>
        <begin position="81"/>
        <end position="100"/>
    </location>
</feature>
<evidence type="ECO:0000256" key="1">
    <source>
        <dbReference type="ARBA" id="ARBA00004141"/>
    </source>
</evidence>
<feature type="transmembrane region" description="Helical" evidence="9">
    <location>
        <begin position="14"/>
        <end position="34"/>
    </location>
</feature>
<keyword evidence="5" id="KW-0864">Zinc transport</keyword>
<name>A0A432YRS2_9GAMM</name>
<dbReference type="GO" id="GO:0005385">
    <property type="term" value="F:zinc ion transmembrane transporter activity"/>
    <property type="evidence" value="ECO:0007669"/>
    <property type="project" value="TreeGrafter"/>
</dbReference>
<evidence type="ECO:0000256" key="2">
    <source>
        <dbReference type="ARBA" id="ARBA00008873"/>
    </source>
</evidence>
<accession>A0A432YRS2</accession>
<gene>
    <name evidence="12" type="ORF">CWI73_06665</name>
</gene>
<protein>
    <submittedName>
        <fullName evidence="12">Cation transporter</fullName>
    </submittedName>
</protein>
<keyword evidence="4 9" id="KW-0812">Transmembrane</keyword>
<dbReference type="PANTHER" id="PTHR11562">
    <property type="entry name" value="CATION EFFLUX PROTEIN/ ZINC TRANSPORTER"/>
    <property type="match status" value="1"/>
</dbReference>
<sequence>MHHHHHHDTASERIGWAFFLNLCFTVIEFIGGVLTNSTAILADAVHDLGDSISIGMAWLLDKFSRKDATNTFTYGYRRLSLVGAFINAVILTVGSIWILFEAIPRLWNPVMPMAEGMALLAVFGVIVNGYAAFKLSKGQSLNERVLNWHLLEDVLGWLAVLVVSIVLLFVDWPILDPLLSIAFTLFILVNVVRHLGSTIKLFVQASPDPQVYQQIHKKLVALDLVDNAHHLHFWSLDGERHVLTAHIVVSKELTSTERAVLKEKISEQLAEFELAHTTIELEYPDEACRDH</sequence>
<dbReference type="InterPro" id="IPR002524">
    <property type="entry name" value="Cation_efflux"/>
</dbReference>
<evidence type="ECO:0000313" key="12">
    <source>
        <dbReference type="EMBL" id="RUO64375.1"/>
    </source>
</evidence>
<evidence type="ECO:0000256" key="6">
    <source>
        <dbReference type="ARBA" id="ARBA00022989"/>
    </source>
</evidence>
<organism evidence="12 13">
    <name type="scientific">Idiomarina piscisalsi</name>
    <dbReference type="NCBI Taxonomy" id="1096243"/>
    <lineage>
        <taxon>Bacteria</taxon>
        <taxon>Pseudomonadati</taxon>
        <taxon>Pseudomonadota</taxon>
        <taxon>Gammaproteobacteria</taxon>
        <taxon>Alteromonadales</taxon>
        <taxon>Idiomarinaceae</taxon>
        <taxon>Idiomarina</taxon>
    </lineage>
</organism>
<dbReference type="InterPro" id="IPR027469">
    <property type="entry name" value="Cation_efflux_TMD_sf"/>
</dbReference>
<reference evidence="12 13" key="1">
    <citation type="journal article" date="2011" name="Front. Microbiol.">
        <title>Genomic signatures of strain selection and enhancement in Bacillus atrophaeus var. globigii, a historical biowarfare simulant.</title>
        <authorList>
            <person name="Gibbons H.S."/>
            <person name="Broomall S.M."/>
            <person name="McNew L.A."/>
            <person name="Daligault H."/>
            <person name="Chapman C."/>
            <person name="Bruce D."/>
            <person name="Karavis M."/>
            <person name="Krepps M."/>
            <person name="McGregor P.A."/>
            <person name="Hong C."/>
            <person name="Park K.H."/>
            <person name="Akmal A."/>
            <person name="Feldman A."/>
            <person name="Lin J.S."/>
            <person name="Chang W.E."/>
            <person name="Higgs B.W."/>
            <person name="Demirev P."/>
            <person name="Lindquist J."/>
            <person name="Liem A."/>
            <person name="Fochler E."/>
            <person name="Read T.D."/>
            <person name="Tapia R."/>
            <person name="Johnson S."/>
            <person name="Bishop-Lilly K.A."/>
            <person name="Detter C."/>
            <person name="Han C."/>
            <person name="Sozhamannan S."/>
            <person name="Rosenzweig C.N."/>
            <person name="Skowronski E.W."/>
        </authorList>
    </citation>
    <scope>NUCLEOTIDE SEQUENCE [LARGE SCALE GENOMIC DNA]</scope>
    <source>
        <strain evidence="12 13">TPS4-2</strain>
    </source>
</reference>
<dbReference type="AlphaFoldDB" id="A0A432YRS2"/>
<keyword evidence="6 9" id="KW-1133">Transmembrane helix</keyword>
<dbReference type="NCBIfam" id="TIGR01297">
    <property type="entry name" value="CDF"/>
    <property type="match status" value="1"/>
</dbReference>
<evidence type="ECO:0000259" key="11">
    <source>
        <dbReference type="Pfam" id="PF16916"/>
    </source>
</evidence>
<dbReference type="EMBL" id="PIQA01000004">
    <property type="protein sequence ID" value="RUO64375.1"/>
    <property type="molecule type" value="Genomic_DNA"/>
</dbReference>
<dbReference type="Proteomes" id="UP000288361">
    <property type="component" value="Unassembled WGS sequence"/>
</dbReference>
<dbReference type="GO" id="GO:0005886">
    <property type="term" value="C:plasma membrane"/>
    <property type="evidence" value="ECO:0007669"/>
    <property type="project" value="TreeGrafter"/>
</dbReference>
<keyword evidence="3" id="KW-0813">Transport</keyword>
<dbReference type="InterPro" id="IPR036837">
    <property type="entry name" value="Cation_efflux_CTD_sf"/>
</dbReference>
<feature type="transmembrane region" description="Helical" evidence="9">
    <location>
        <begin position="112"/>
        <end position="133"/>
    </location>
</feature>
<dbReference type="Gene3D" id="1.20.1510.10">
    <property type="entry name" value="Cation efflux protein transmembrane domain"/>
    <property type="match status" value="1"/>
</dbReference>
<keyword evidence="7" id="KW-0406">Ion transport</keyword>
<feature type="domain" description="Cation efflux protein cytoplasmic" evidence="11">
    <location>
        <begin position="207"/>
        <end position="282"/>
    </location>
</feature>
<comment type="subcellular location">
    <subcellularLocation>
        <location evidence="1">Membrane</location>
        <topology evidence="1">Multi-pass membrane protein</topology>
    </subcellularLocation>
</comment>
<dbReference type="PANTHER" id="PTHR11562:SF17">
    <property type="entry name" value="RE54080P-RELATED"/>
    <property type="match status" value="1"/>
</dbReference>
<keyword evidence="8 9" id="KW-0472">Membrane</keyword>
<proteinExistence type="inferred from homology"/>
<dbReference type="SUPFAM" id="SSF160240">
    <property type="entry name" value="Cation efflux protein cytoplasmic domain-like"/>
    <property type="match status" value="1"/>
</dbReference>
<evidence type="ECO:0000256" key="7">
    <source>
        <dbReference type="ARBA" id="ARBA00023065"/>
    </source>
</evidence>
<evidence type="ECO:0000256" key="3">
    <source>
        <dbReference type="ARBA" id="ARBA00022448"/>
    </source>
</evidence>
<dbReference type="InterPro" id="IPR058533">
    <property type="entry name" value="Cation_efflux_TM"/>
</dbReference>
<dbReference type="InterPro" id="IPR027470">
    <property type="entry name" value="Cation_efflux_CTD"/>
</dbReference>
<evidence type="ECO:0000256" key="5">
    <source>
        <dbReference type="ARBA" id="ARBA00022906"/>
    </source>
</evidence>
<comment type="similarity">
    <text evidence="2">Belongs to the cation diffusion facilitator (CDF) transporter (TC 2.A.4) family. SLC30A subfamily.</text>
</comment>
<dbReference type="InterPro" id="IPR050681">
    <property type="entry name" value="CDF/SLC30A"/>
</dbReference>
<comment type="caution">
    <text evidence="12">The sequence shown here is derived from an EMBL/GenBank/DDBJ whole genome shotgun (WGS) entry which is preliminary data.</text>
</comment>
<keyword evidence="5" id="KW-0862">Zinc</keyword>
<dbReference type="RefSeq" id="WP_126752076.1">
    <property type="nucleotide sequence ID" value="NZ_JBHUMT010000001.1"/>
</dbReference>
<dbReference type="Pfam" id="PF01545">
    <property type="entry name" value="Cation_efflux"/>
    <property type="match status" value="1"/>
</dbReference>
<evidence type="ECO:0000256" key="9">
    <source>
        <dbReference type="SAM" id="Phobius"/>
    </source>
</evidence>
<evidence type="ECO:0000259" key="10">
    <source>
        <dbReference type="Pfam" id="PF01545"/>
    </source>
</evidence>
<dbReference type="SUPFAM" id="SSF161111">
    <property type="entry name" value="Cation efflux protein transmembrane domain-like"/>
    <property type="match status" value="1"/>
</dbReference>
<evidence type="ECO:0000256" key="8">
    <source>
        <dbReference type="ARBA" id="ARBA00023136"/>
    </source>
</evidence>